<sequence length="128" mass="13437">MCCHTISISSSLPPSLSSLLPRPFPPLSARSLAVAAVAQNQAALPSAAICLLSAHSLPRLAQSSSTLQAVALLACPHLGESRPSASENRLVFYLHVHPTSALIDTPVLSFSPFLPCPRTECRIDPLGC</sequence>
<dbReference type="AlphaFoldDB" id="A0A165F4Y9"/>
<gene>
    <name evidence="1" type="ORF">LAESUDRAFT_65654</name>
</gene>
<dbReference type="InParanoid" id="A0A165F4Y9"/>
<proteinExistence type="predicted"/>
<protein>
    <submittedName>
        <fullName evidence="1">Uncharacterized protein</fullName>
    </submittedName>
</protein>
<dbReference type="RefSeq" id="XP_040766140.1">
    <property type="nucleotide sequence ID" value="XM_040904625.1"/>
</dbReference>
<organism evidence="1 2">
    <name type="scientific">Laetiporus sulphureus 93-53</name>
    <dbReference type="NCBI Taxonomy" id="1314785"/>
    <lineage>
        <taxon>Eukaryota</taxon>
        <taxon>Fungi</taxon>
        <taxon>Dikarya</taxon>
        <taxon>Basidiomycota</taxon>
        <taxon>Agaricomycotina</taxon>
        <taxon>Agaricomycetes</taxon>
        <taxon>Polyporales</taxon>
        <taxon>Laetiporus</taxon>
    </lineage>
</organism>
<evidence type="ECO:0000313" key="2">
    <source>
        <dbReference type="Proteomes" id="UP000076871"/>
    </source>
</evidence>
<name>A0A165F4Y9_9APHY</name>
<evidence type="ECO:0000313" key="1">
    <source>
        <dbReference type="EMBL" id="KZT08400.1"/>
    </source>
</evidence>
<dbReference type="GeneID" id="63821655"/>
<dbReference type="Proteomes" id="UP000076871">
    <property type="component" value="Unassembled WGS sequence"/>
</dbReference>
<keyword evidence="2" id="KW-1185">Reference proteome</keyword>
<accession>A0A165F4Y9</accession>
<dbReference type="EMBL" id="KV427615">
    <property type="protein sequence ID" value="KZT08400.1"/>
    <property type="molecule type" value="Genomic_DNA"/>
</dbReference>
<reference evidence="1 2" key="1">
    <citation type="journal article" date="2016" name="Mol. Biol. Evol.">
        <title>Comparative Genomics of Early-Diverging Mushroom-Forming Fungi Provides Insights into the Origins of Lignocellulose Decay Capabilities.</title>
        <authorList>
            <person name="Nagy L.G."/>
            <person name="Riley R."/>
            <person name="Tritt A."/>
            <person name="Adam C."/>
            <person name="Daum C."/>
            <person name="Floudas D."/>
            <person name="Sun H."/>
            <person name="Yadav J.S."/>
            <person name="Pangilinan J."/>
            <person name="Larsson K.H."/>
            <person name="Matsuura K."/>
            <person name="Barry K."/>
            <person name="Labutti K."/>
            <person name="Kuo R."/>
            <person name="Ohm R.A."/>
            <person name="Bhattacharya S.S."/>
            <person name="Shirouzu T."/>
            <person name="Yoshinaga Y."/>
            <person name="Martin F.M."/>
            <person name="Grigoriev I.V."/>
            <person name="Hibbett D.S."/>
        </authorList>
    </citation>
    <scope>NUCLEOTIDE SEQUENCE [LARGE SCALE GENOMIC DNA]</scope>
    <source>
        <strain evidence="1 2">93-53</strain>
    </source>
</reference>